<name>A0A6P5Y4Y2_DURZI</name>
<keyword evidence="5 11" id="KW-0812">Transmembrane</keyword>
<protein>
    <submittedName>
        <fullName evidence="13">Receptor like protein 30-like</fullName>
    </submittedName>
</protein>
<dbReference type="PRINTS" id="PR00019">
    <property type="entry name" value="LEURICHRPT"/>
</dbReference>
<accession>A0A6P5Y4Y2</accession>
<dbReference type="SMART" id="SM00369">
    <property type="entry name" value="LRR_TYP"/>
    <property type="match status" value="3"/>
</dbReference>
<keyword evidence="7 11" id="KW-1133">Transmembrane helix</keyword>
<evidence type="ECO:0000256" key="10">
    <source>
        <dbReference type="ARBA" id="ARBA00023180"/>
    </source>
</evidence>
<dbReference type="GO" id="GO:0005886">
    <property type="term" value="C:plasma membrane"/>
    <property type="evidence" value="ECO:0007669"/>
    <property type="project" value="UniProtKB-SubCell"/>
</dbReference>
<dbReference type="KEGG" id="dzi:111288787"/>
<evidence type="ECO:0000256" key="2">
    <source>
        <dbReference type="ARBA" id="ARBA00009592"/>
    </source>
</evidence>
<feature type="transmembrane region" description="Helical" evidence="11">
    <location>
        <begin position="323"/>
        <end position="344"/>
    </location>
</feature>
<comment type="similarity">
    <text evidence="2">Belongs to the RLP family.</text>
</comment>
<evidence type="ECO:0000256" key="8">
    <source>
        <dbReference type="ARBA" id="ARBA00023136"/>
    </source>
</evidence>
<dbReference type="InterPro" id="IPR032675">
    <property type="entry name" value="LRR_dom_sf"/>
</dbReference>
<keyword evidence="12" id="KW-1185">Reference proteome</keyword>
<dbReference type="PANTHER" id="PTHR27004:SF439">
    <property type="entry name" value="LEUCINE-RICH REPEAT-CONTAINING N-TERMINAL PLANT-TYPE DOMAIN-CONTAINING PROTEIN"/>
    <property type="match status" value="1"/>
</dbReference>
<gene>
    <name evidence="13" type="primary">LOC111288787</name>
</gene>
<evidence type="ECO:0000256" key="9">
    <source>
        <dbReference type="ARBA" id="ARBA00023170"/>
    </source>
</evidence>
<evidence type="ECO:0000256" key="5">
    <source>
        <dbReference type="ARBA" id="ARBA00022692"/>
    </source>
</evidence>
<dbReference type="OrthoDB" id="442066at2759"/>
<dbReference type="PANTHER" id="PTHR27004">
    <property type="entry name" value="RECEPTOR-LIKE PROTEIN 12 ISOFORM X1"/>
    <property type="match status" value="1"/>
</dbReference>
<sequence>MVQGRLPTLPPSLPSFGVTENYLVGEIPGSSICNMSSLEDLDLSQNNFDGIIPECLGNLSHSLSVMDLFMNNFHGVIPAGIFPKGCSLKSFRIDSNQVEGPIPQSLVNCLDLEILDLGNNDLNDTFPSCLPIKIFENLYAMINGSERKGEYMGYLYSDEYQVYYECSLLLTTKGLERQFLKILTILMVIDFSNNRFDGQIPEILGQLHSLVVLNLSHNGLTGPIPSSFGNLSMLESLDLSSNKLQGRIPQALKNLGFLAVLNLSQNNLTGPIPGGKQFDTFTNDSYSGNLDLYGFPLSKSCGNNDQKQPPTKTDRDDALNWKFSILMGYGCGLVFGLSTGYIVFTTGKPWWFIKIIELCQQKYFGRKIRRSGGRK</sequence>
<keyword evidence="4" id="KW-0433">Leucine-rich repeat</keyword>
<proteinExistence type="inferred from homology"/>
<evidence type="ECO:0000256" key="4">
    <source>
        <dbReference type="ARBA" id="ARBA00022614"/>
    </source>
</evidence>
<evidence type="ECO:0000256" key="6">
    <source>
        <dbReference type="ARBA" id="ARBA00022737"/>
    </source>
</evidence>
<keyword evidence="8 11" id="KW-0472">Membrane</keyword>
<dbReference type="InterPro" id="IPR001611">
    <property type="entry name" value="Leu-rich_rpt"/>
</dbReference>
<evidence type="ECO:0000256" key="11">
    <source>
        <dbReference type="SAM" id="Phobius"/>
    </source>
</evidence>
<dbReference type="AlphaFoldDB" id="A0A6P5Y4Y2"/>
<organism evidence="12 13">
    <name type="scientific">Durio zibethinus</name>
    <name type="common">Durian</name>
    <dbReference type="NCBI Taxonomy" id="66656"/>
    <lineage>
        <taxon>Eukaryota</taxon>
        <taxon>Viridiplantae</taxon>
        <taxon>Streptophyta</taxon>
        <taxon>Embryophyta</taxon>
        <taxon>Tracheophyta</taxon>
        <taxon>Spermatophyta</taxon>
        <taxon>Magnoliopsida</taxon>
        <taxon>eudicotyledons</taxon>
        <taxon>Gunneridae</taxon>
        <taxon>Pentapetalae</taxon>
        <taxon>rosids</taxon>
        <taxon>malvids</taxon>
        <taxon>Malvales</taxon>
        <taxon>Malvaceae</taxon>
        <taxon>Helicteroideae</taxon>
        <taxon>Durio</taxon>
    </lineage>
</organism>
<dbReference type="RefSeq" id="XP_022735502.1">
    <property type="nucleotide sequence ID" value="XM_022879767.1"/>
</dbReference>
<dbReference type="Gene3D" id="3.80.10.10">
    <property type="entry name" value="Ribonuclease Inhibitor"/>
    <property type="match status" value="1"/>
</dbReference>
<evidence type="ECO:0000313" key="12">
    <source>
        <dbReference type="Proteomes" id="UP000515121"/>
    </source>
</evidence>
<keyword evidence="3" id="KW-1003">Cell membrane</keyword>
<dbReference type="SUPFAM" id="SSF52058">
    <property type="entry name" value="L domain-like"/>
    <property type="match status" value="1"/>
</dbReference>
<dbReference type="GeneID" id="111288787"/>
<comment type="subcellular location">
    <subcellularLocation>
        <location evidence="1">Cell membrane</location>
        <topology evidence="1">Single-pass type I membrane protein</topology>
    </subcellularLocation>
</comment>
<evidence type="ECO:0000256" key="7">
    <source>
        <dbReference type="ARBA" id="ARBA00022989"/>
    </source>
</evidence>
<evidence type="ECO:0000256" key="1">
    <source>
        <dbReference type="ARBA" id="ARBA00004251"/>
    </source>
</evidence>
<keyword evidence="10" id="KW-0325">Glycoprotein</keyword>
<evidence type="ECO:0000256" key="3">
    <source>
        <dbReference type="ARBA" id="ARBA00022475"/>
    </source>
</evidence>
<keyword evidence="9" id="KW-0675">Receptor</keyword>
<dbReference type="Pfam" id="PF00560">
    <property type="entry name" value="LRR_1"/>
    <property type="match status" value="6"/>
</dbReference>
<dbReference type="FunFam" id="3.80.10.10:FF:000111">
    <property type="entry name" value="LRR receptor-like serine/threonine-protein kinase ERECTA"/>
    <property type="match status" value="1"/>
</dbReference>
<dbReference type="Proteomes" id="UP000515121">
    <property type="component" value="Unplaced"/>
</dbReference>
<dbReference type="InterPro" id="IPR003591">
    <property type="entry name" value="Leu-rich_rpt_typical-subtyp"/>
</dbReference>
<reference evidence="13" key="1">
    <citation type="submission" date="2025-08" db="UniProtKB">
        <authorList>
            <consortium name="RefSeq"/>
        </authorList>
    </citation>
    <scope>IDENTIFICATION</scope>
    <source>
        <tissue evidence="13">Fruit stalk</tissue>
    </source>
</reference>
<keyword evidence="6" id="KW-0677">Repeat</keyword>
<evidence type="ECO:0000313" key="13">
    <source>
        <dbReference type="RefSeq" id="XP_022735502.1"/>
    </source>
</evidence>